<protein>
    <recommendedName>
        <fullName evidence="2">DUF6818 domain-containing protein</fullName>
    </recommendedName>
</protein>
<feature type="compositionally biased region" description="Polar residues" evidence="1">
    <location>
        <begin position="481"/>
        <end position="511"/>
    </location>
</feature>
<feature type="compositionally biased region" description="Basic and acidic residues" evidence="1">
    <location>
        <begin position="395"/>
        <end position="415"/>
    </location>
</feature>
<gene>
    <name evidence="3" type="ORF">HYPSUDRAFT_1079673</name>
</gene>
<evidence type="ECO:0000259" key="2">
    <source>
        <dbReference type="Pfam" id="PF20681"/>
    </source>
</evidence>
<accession>A0A0D2N260</accession>
<feature type="region of interest" description="Disordered" evidence="1">
    <location>
        <begin position="40"/>
        <end position="157"/>
    </location>
</feature>
<organism evidence="3 4">
    <name type="scientific">Hypholoma sublateritium (strain FD-334 SS-4)</name>
    <dbReference type="NCBI Taxonomy" id="945553"/>
    <lineage>
        <taxon>Eukaryota</taxon>
        <taxon>Fungi</taxon>
        <taxon>Dikarya</taxon>
        <taxon>Basidiomycota</taxon>
        <taxon>Agaricomycotina</taxon>
        <taxon>Agaricomycetes</taxon>
        <taxon>Agaricomycetidae</taxon>
        <taxon>Agaricales</taxon>
        <taxon>Agaricineae</taxon>
        <taxon>Strophariaceae</taxon>
        <taxon>Hypholoma</taxon>
    </lineage>
</organism>
<evidence type="ECO:0000313" key="4">
    <source>
        <dbReference type="Proteomes" id="UP000054270"/>
    </source>
</evidence>
<feature type="compositionally biased region" description="Acidic residues" evidence="1">
    <location>
        <begin position="248"/>
        <end position="271"/>
    </location>
</feature>
<evidence type="ECO:0000313" key="3">
    <source>
        <dbReference type="EMBL" id="KJA13319.1"/>
    </source>
</evidence>
<dbReference type="OMA" id="HARHENL"/>
<dbReference type="Pfam" id="PF20681">
    <property type="entry name" value="DUF6818"/>
    <property type="match status" value="1"/>
</dbReference>
<dbReference type="PANTHER" id="PTHR34409">
    <property type="entry name" value="SET DOMAIN-CONTAINING PROTEIN"/>
    <property type="match status" value="1"/>
</dbReference>
<dbReference type="PANTHER" id="PTHR34409:SF1">
    <property type="entry name" value="MYB-LIKE DOMAIN-CONTAINING PROTEIN"/>
    <property type="match status" value="1"/>
</dbReference>
<feature type="compositionally biased region" description="Polar residues" evidence="1">
    <location>
        <begin position="436"/>
        <end position="448"/>
    </location>
</feature>
<dbReference type="EMBL" id="KN817754">
    <property type="protein sequence ID" value="KJA13319.1"/>
    <property type="molecule type" value="Genomic_DNA"/>
</dbReference>
<proteinExistence type="predicted"/>
<keyword evidence="4" id="KW-1185">Reference proteome</keyword>
<dbReference type="InterPro" id="IPR049203">
    <property type="entry name" value="DUF6818"/>
</dbReference>
<feature type="region of interest" description="Disordered" evidence="1">
    <location>
        <begin position="242"/>
        <end position="335"/>
    </location>
</feature>
<reference evidence="4" key="1">
    <citation type="submission" date="2014-04" db="EMBL/GenBank/DDBJ databases">
        <title>Evolutionary Origins and Diversification of the Mycorrhizal Mutualists.</title>
        <authorList>
            <consortium name="DOE Joint Genome Institute"/>
            <consortium name="Mycorrhizal Genomics Consortium"/>
            <person name="Kohler A."/>
            <person name="Kuo A."/>
            <person name="Nagy L.G."/>
            <person name="Floudas D."/>
            <person name="Copeland A."/>
            <person name="Barry K.W."/>
            <person name="Cichocki N."/>
            <person name="Veneault-Fourrey C."/>
            <person name="LaButti K."/>
            <person name="Lindquist E.A."/>
            <person name="Lipzen A."/>
            <person name="Lundell T."/>
            <person name="Morin E."/>
            <person name="Murat C."/>
            <person name="Riley R."/>
            <person name="Ohm R."/>
            <person name="Sun H."/>
            <person name="Tunlid A."/>
            <person name="Henrissat B."/>
            <person name="Grigoriev I.V."/>
            <person name="Hibbett D.S."/>
            <person name="Martin F."/>
        </authorList>
    </citation>
    <scope>NUCLEOTIDE SEQUENCE [LARGE SCALE GENOMIC DNA]</scope>
    <source>
        <strain evidence="4">FD-334 SS-4</strain>
    </source>
</reference>
<feature type="compositionally biased region" description="Basic and acidic residues" evidence="1">
    <location>
        <begin position="321"/>
        <end position="332"/>
    </location>
</feature>
<feature type="region of interest" description="Disordered" evidence="1">
    <location>
        <begin position="432"/>
        <end position="511"/>
    </location>
</feature>
<dbReference type="STRING" id="945553.A0A0D2N260"/>
<dbReference type="OrthoDB" id="99432at2759"/>
<dbReference type="AlphaFoldDB" id="A0A0D2N260"/>
<sequence length="511" mass="55305">MANSDAQPETRMGVMGHGVPWQFVDPVFANMHAADYSSMSAFSMGPGSATGATEQQYVFPPSNQPDPSQIPLPDASDADLLHGPAIADATGHASTSKVAGSRRTKVPGTGAGAVTSDPKGKRKRDPTPGLSESDFDAGAAPAAKKGTHGGRRAGAGNYGKAELDKLLQLVERELPVGQTGWKRIHSSYASWASKNGHACRDAKAIEAKFKLLVKAKKPTGTGKQPEHITRAKAIDKLINEKVGTRDIDDSDSAIEEDDDDNDGDSGSDPEPQDIATQAHTHSKKHTVVARSDRMEAPLRRAARGNPAADLAQRLASSFDPEAQRLRDEERANRSMQNTHTILLSQQLRDSNNVNEALRSELASVWERLHTVERLRDRLDAELNLERRMAGLAASRADHGGHTVPRLHDRSSHKYNPELTRVRGKIRHDEFFPDGGQATSWLTDGSSASDWDENKENYPPFHMFPSPGPIYKPQHMKYKSDASGTPPSSSLSENAHASGSSLSFDSNKSSTV</sequence>
<dbReference type="Proteomes" id="UP000054270">
    <property type="component" value="Unassembled WGS sequence"/>
</dbReference>
<evidence type="ECO:0000256" key="1">
    <source>
        <dbReference type="SAM" id="MobiDB-lite"/>
    </source>
</evidence>
<name>A0A0D2N260_HYPSF</name>
<feature type="region of interest" description="Disordered" evidence="1">
    <location>
        <begin position="393"/>
        <end position="415"/>
    </location>
</feature>
<feature type="domain" description="DUF6818" evidence="2">
    <location>
        <begin position="175"/>
        <end position="257"/>
    </location>
</feature>